<comment type="caution">
    <text evidence="3">The sequence shown here is derived from an EMBL/GenBank/DDBJ whole genome shotgun (WGS) entry which is preliminary data.</text>
</comment>
<dbReference type="EMBL" id="VFMO01000001">
    <property type="protein sequence ID" value="TQJ15656.1"/>
    <property type="molecule type" value="Genomic_DNA"/>
</dbReference>
<gene>
    <name evidence="3" type="ORF">FB459_3214</name>
</gene>
<dbReference type="Proteomes" id="UP000320806">
    <property type="component" value="Unassembled WGS sequence"/>
</dbReference>
<dbReference type="PANTHER" id="PTHR39338">
    <property type="entry name" value="BLL5662 PROTEIN-RELATED"/>
    <property type="match status" value="1"/>
</dbReference>
<dbReference type="InterPro" id="IPR008912">
    <property type="entry name" value="Uncharacterised_CoxE"/>
</dbReference>
<evidence type="ECO:0000256" key="2">
    <source>
        <dbReference type="SAM" id="MobiDB-lite"/>
    </source>
</evidence>
<dbReference type="Pfam" id="PF05762">
    <property type="entry name" value="VWA_CoxE"/>
    <property type="match status" value="1"/>
</dbReference>
<dbReference type="RefSeq" id="WP_141929146.1">
    <property type="nucleotide sequence ID" value="NZ_BAABCI010000001.1"/>
</dbReference>
<evidence type="ECO:0000313" key="4">
    <source>
        <dbReference type="Proteomes" id="UP000320806"/>
    </source>
</evidence>
<name>A0A542EKC8_9MICO</name>
<protein>
    <recommendedName>
        <fullName evidence="5">VWA domain containing CoxE-like protein</fullName>
    </recommendedName>
</protein>
<feature type="region of interest" description="Disordered" evidence="2">
    <location>
        <begin position="82"/>
        <end position="118"/>
    </location>
</feature>
<evidence type="ECO:0000313" key="3">
    <source>
        <dbReference type="EMBL" id="TQJ15656.1"/>
    </source>
</evidence>
<evidence type="ECO:0000256" key="1">
    <source>
        <dbReference type="SAM" id="Coils"/>
    </source>
</evidence>
<organism evidence="3 4">
    <name type="scientific">Yimella lutea</name>
    <dbReference type="NCBI Taxonomy" id="587872"/>
    <lineage>
        <taxon>Bacteria</taxon>
        <taxon>Bacillati</taxon>
        <taxon>Actinomycetota</taxon>
        <taxon>Actinomycetes</taxon>
        <taxon>Micrococcales</taxon>
        <taxon>Dermacoccaceae</taxon>
        <taxon>Yimella</taxon>
    </lineage>
</organism>
<dbReference type="PANTHER" id="PTHR39338:SF5">
    <property type="entry name" value="BLR6139 PROTEIN"/>
    <property type="match status" value="1"/>
</dbReference>
<sequence>MQGAIHRFVRLLRLFGMRISVAETIDALQAATQPGMLGDRELLESALRVTLVKDRRDLEIFQDVFAAFFGLRAVVAAPEEHGHAHDDLSDSGDLHQFTLGEDPGDSPQQGHSHGAPDDIRDYFRREDLAQSYNLHQEANKLDMASATDEIVLSNDQSDPRGEAARVQLTTRRLQNPGLPGRLTDRAGLEVDAQLSVAQEMALLGWLAESDLPDEGPADDSDLRALREQLAPLLAGLPERLREHLERLLAAAPEIEERAQDAARAELLHEQERAEIEDHLRRLIRGLHGAPRARRRTSAAGTVDAARTMRHNMKYDGVPFRPITVAKTHDRPRLLLLADVSLSVRATSAFTLQVVQSLQSLVSSVRTFGFVADIAEVTDLFAEHRLDRALELVMAGPDGGGPIDVDADSDYGSVFETFLEDYGSALNHRTTVVMLGDGRGNGHDPGLRAFEEISRRARSTLWLTPEPRFSWRLGRCDLPLYAEYCDRVQVVRGLGGLEDLSHRIHTPA</sequence>
<proteinExistence type="predicted"/>
<dbReference type="AlphaFoldDB" id="A0A542EKC8"/>
<reference evidence="3 4" key="1">
    <citation type="submission" date="2019-06" db="EMBL/GenBank/DDBJ databases">
        <title>Sequencing the genomes of 1000 actinobacteria strains.</title>
        <authorList>
            <person name="Klenk H.-P."/>
        </authorList>
    </citation>
    <scope>NUCLEOTIDE SEQUENCE [LARGE SCALE GENOMIC DNA]</scope>
    <source>
        <strain evidence="3 4">DSM 19828</strain>
    </source>
</reference>
<feature type="coiled-coil region" evidence="1">
    <location>
        <begin position="244"/>
        <end position="281"/>
    </location>
</feature>
<keyword evidence="4" id="KW-1185">Reference proteome</keyword>
<keyword evidence="1" id="KW-0175">Coiled coil</keyword>
<dbReference type="OrthoDB" id="5174525at2"/>
<evidence type="ECO:0008006" key="5">
    <source>
        <dbReference type="Google" id="ProtNLM"/>
    </source>
</evidence>
<accession>A0A542EKC8</accession>